<feature type="domain" description="DUF218" evidence="2">
    <location>
        <begin position="88"/>
        <end position="249"/>
    </location>
</feature>
<protein>
    <submittedName>
        <fullName evidence="3">Uncharacterized SAM-binding protein YcdF (DUF218 family)</fullName>
    </submittedName>
</protein>
<dbReference type="Proteomes" id="UP000245959">
    <property type="component" value="Unassembled WGS sequence"/>
</dbReference>
<dbReference type="EMBL" id="QEKH01000004">
    <property type="protein sequence ID" value="PVY44916.1"/>
    <property type="molecule type" value="Genomic_DNA"/>
</dbReference>
<name>A0A2U1B8C0_9BACT</name>
<feature type="transmembrane region" description="Helical" evidence="1">
    <location>
        <begin position="45"/>
        <end position="65"/>
    </location>
</feature>
<keyword evidence="1" id="KW-1133">Transmembrane helix</keyword>
<evidence type="ECO:0000259" key="2">
    <source>
        <dbReference type="Pfam" id="PF02698"/>
    </source>
</evidence>
<dbReference type="InterPro" id="IPR003848">
    <property type="entry name" value="DUF218"/>
</dbReference>
<sequence>MILLLKKLLARLLFPAPLLLMLLVAAAILLLHPKGGARCRKWGKILLVAAIALFLVAGIFGQVFRETLTGRYPPLDPALLPPEEYTLVVAGSGFSGAPGLAPELRFNDAMRIRLHEAGRIAAALRKRGIGCSIAAGIHPSDGQWELKHRALAAFFAPYGIAPERLIPIEGAANSRQEVIAFSQLPGCKILISEAYHLPRLMLLARKYRLDAIPAPAGNIEGPFGGSPLDFLPNAESFAHTERTVYEYLGIAEAFLLPATK</sequence>
<dbReference type="RefSeq" id="WP_165832808.1">
    <property type="nucleotide sequence ID" value="NZ_CAJKCJ010000037.1"/>
</dbReference>
<dbReference type="Pfam" id="PF02698">
    <property type="entry name" value="DUF218"/>
    <property type="match status" value="1"/>
</dbReference>
<accession>A0A2U1B8C0</accession>
<keyword evidence="4" id="KW-1185">Reference proteome</keyword>
<gene>
    <name evidence="3" type="ORF">C8D82_10460</name>
</gene>
<comment type="caution">
    <text evidence="3">The sequence shown here is derived from an EMBL/GenBank/DDBJ whole genome shotgun (WGS) entry which is preliminary data.</text>
</comment>
<reference evidence="3 4" key="1">
    <citation type="submission" date="2018-04" db="EMBL/GenBank/DDBJ databases">
        <title>Genomic Encyclopedia of Type Strains, Phase IV (KMG-IV): sequencing the most valuable type-strain genomes for metagenomic binning, comparative biology and taxonomic classification.</title>
        <authorList>
            <person name="Goeker M."/>
        </authorList>
    </citation>
    <scope>NUCLEOTIDE SEQUENCE [LARGE SCALE GENOMIC DNA]</scope>
    <source>
        <strain evidence="3 4">DSM 14823</strain>
    </source>
</reference>
<evidence type="ECO:0000313" key="4">
    <source>
        <dbReference type="Proteomes" id="UP000245959"/>
    </source>
</evidence>
<dbReference type="AlphaFoldDB" id="A0A2U1B8C0"/>
<evidence type="ECO:0000313" key="3">
    <source>
        <dbReference type="EMBL" id="PVY44916.1"/>
    </source>
</evidence>
<dbReference type="GeneID" id="78294230"/>
<organism evidence="3 4">
    <name type="scientific">Victivallis vadensis</name>
    <dbReference type="NCBI Taxonomy" id="172901"/>
    <lineage>
        <taxon>Bacteria</taxon>
        <taxon>Pseudomonadati</taxon>
        <taxon>Lentisphaerota</taxon>
        <taxon>Lentisphaeria</taxon>
        <taxon>Victivallales</taxon>
        <taxon>Victivallaceae</taxon>
        <taxon>Victivallis</taxon>
    </lineage>
</organism>
<keyword evidence="1" id="KW-0472">Membrane</keyword>
<evidence type="ECO:0000256" key="1">
    <source>
        <dbReference type="SAM" id="Phobius"/>
    </source>
</evidence>
<proteinExistence type="predicted"/>
<feature type="transmembrane region" description="Helical" evidence="1">
    <location>
        <begin position="12"/>
        <end position="33"/>
    </location>
</feature>
<keyword evidence="1" id="KW-0812">Transmembrane</keyword>